<dbReference type="Proteomes" id="UP000239340">
    <property type="component" value="Chromosome"/>
</dbReference>
<evidence type="ECO:0000313" key="3">
    <source>
        <dbReference type="EMBL" id="AUX78031.1"/>
    </source>
</evidence>
<dbReference type="Gene3D" id="3.90.1150.200">
    <property type="match status" value="1"/>
</dbReference>
<feature type="region of interest" description="Disordered" evidence="1">
    <location>
        <begin position="1"/>
        <end position="74"/>
    </location>
</feature>
<dbReference type="RefSeq" id="WP_234828066.1">
    <property type="nucleotide sequence ID" value="NZ_CP024307.1"/>
</dbReference>
<evidence type="ECO:0000256" key="1">
    <source>
        <dbReference type="SAM" id="MobiDB-lite"/>
    </source>
</evidence>
<evidence type="ECO:0000259" key="2">
    <source>
        <dbReference type="Pfam" id="PF08818"/>
    </source>
</evidence>
<dbReference type="SUPFAM" id="SSF159888">
    <property type="entry name" value="YdhG-like"/>
    <property type="match status" value="1"/>
</dbReference>
<protein>
    <recommendedName>
        <fullName evidence="2">YdhG-like domain-containing protein</fullName>
    </recommendedName>
</protein>
<dbReference type="Pfam" id="PF08818">
    <property type="entry name" value="DUF1801"/>
    <property type="match status" value="1"/>
</dbReference>
<evidence type="ECO:0000313" key="4">
    <source>
        <dbReference type="Proteomes" id="UP000239340"/>
    </source>
</evidence>
<feature type="domain" description="YdhG-like" evidence="2">
    <location>
        <begin position="97"/>
        <end position="188"/>
    </location>
</feature>
<proteinExistence type="predicted"/>
<feature type="compositionally biased region" description="Low complexity" evidence="1">
    <location>
        <begin position="19"/>
        <end position="29"/>
    </location>
</feature>
<reference evidence="3 4" key="1">
    <citation type="submission" date="2017-10" db="EMBL/GenBank/DDBJ databases">
        <title>Analysis of the genome sequences of Rhizobium populations associated to common bean (phaseolus vulgaris).</title>
        <authorList>
            <person name="Bustos P."/>
            <person name="Santamaria R.I."/>
            <person name="Miranda-Sanchez F."/>
            <person name="Perez-Carrascal O."/>
            <person name="Juarez S."/>
            <person name="Lozano L."/>
            <person name="Martinez-Flores I."/>
            <person name="Vinuesa P."/>
            <person name="Martinez-Romero E."/>
            <person name="Cevallos M.A."/>
            <person name="Romero D."/>
            <person name="Davila G."/>
            <person name="Gonzalez V."/>
        </authorList>
    </citation>
    <scope>NUCLEOTIDE SEQUENCE [LARGE SCALE GENOMIC DNA]</scope>
    <source>
        <strain evidence="3 4">NXT3</strain>
    </source>
</reference>
<dbReference type="AlphaFoldDB" id="A0A2L0H960"/>
<dbReference type="EMBL" id="CP024307">
    <property type="protein sequence ID" value="AUX78031.1"/>
    <property type="molecule type" value="Genomic_DNA"/>
</dbReference>
<feature type="compositionally biased region" description="Low complexity" evidence="1">
    <location>
        <begin position="36"/>
        <end position="62"/>
    </location>
</feature>
<organism evidence="3 4">
    <name type="scientific">Rhizobium fredii</name>
    <name type="common">Sinorhizobium fredii</name>
    <dbReference type="NCBI Taxonomy" id="380"/>
    <lineage>
        <taxon>Bacteria</taxon>
        <taxon>Pseudomonadati</taxon>
        <taxon>Pseudomonadota</taxon>
        <taxon>Alphaproteobacteria</taxon>
        <taxon>Hyphomicrobiales</taxon>
        <taxon>Rhizobiaceae</taxon>
        <taxon>Sinorhizobium/Ensifer group</taxon>
        <taxon>Sinorhizobium</taxon>
    </lineage>
</organism>
<accession>A0A2L0H960</accession>
<gene>
    <name evidence="3" type="ORF">NXT3_CH03503</name>
</gene>
<sequence length="196" mass="21570">MADKARMEKKADTKRMSAKAKSPEPAAKSPARKPTKAAAKASPARSAMPESTAENSESAEAATKPKLLSGGNPQIAKGYGDAPVQAYIAAMPGWKSDLGRRLDALIERTVPDVRKAVKWNSPLYGMEEQSWFLGIHCFTKYIKVAFFRGTSLHPVPPGESKQREVRYLNIHEDEELDEAQFAAWVKKASQLPGERM</sequence>
<feature type="compositionally biased region" description="Basic and acidic residues" evidence="1">
    <location>
        <begin position="1"/>
        <end position="15"/>
    </location>
</feature>
<dbReference type="InterPro" id="IPR014922">
    <property type="entry name" value="YdhG-like"/>
</dbReference>
<name>A0A2L0H960_RHIFR</name>